<feature type="domain" description="Flagella basal body P-ring formation protein FlgA SAF" evidence="2">
    <location>
        <begin position="106"/>
        <end position="222"/>
    </location>
</feature>
<proteinExistence type="inferred from homology"/>
<keyword evidence="3" id="KW-0969">Cilium</keyword>
<dbReference type="PANTHER" id="PTHR36307">
    <property type="entry name" value="FLAGELLA BASAL BODY P-RING FORMATION PROTEIN FLGA"/>
    <property type="match status" value="1"/>
</dbReference>
<feature type="signal peptide" evidence="1">
    <location>
        <begin position="1"/>
        <end position="17"/>
    </location>
</feature>
<evidence type="ECO:0000313" key="4">
    <source>
        <dbReference type="Proteomes" id="UP000709959"/>
    </source>
</evidence>
<protein>
    <recommendedName>
        <fullName evidence="1">Flagella basal body P-ring formation protein FlgA</fullName>
    </recommendedName>
</protein>
<reference evidence="3 4" key="1">
    <citation type="submission" date="2020-10" db="EMBL/GenBank/DDBJ databases">
        <title>Connecting structure to function with the recovery of over 1000 high-quality activated sludge metagenome-assembled genomes encoding full-length rRNA genes using long-read sequencing.</title>
        <authorList>
            <person name="Singleton C.M."/>
            <person name="Petriglieri F."/>
            <person name="Kristensen J.M."/>
            <person name="Kirkegaard R.H."/>
            <person name="Michaelsen T.Y."/>
            <person name="Andersen M.H."/>
            <person name="Karst S.M."/>
            <person name="Dueholm M.S."/>
            <person name="Nielsen P.H."/>
            <person name="Albertsen M."/>
        </authorList>
    </citation>
    <scope>NUCLEOTIDE SEQUENCE [LARGE SCALE GENOMIC DNA]</scope>
    <source>
        <strain evidence="3">OdNE_18-Q3-R46-58_MAXAC.008</strain>
    </source>
</reference>
<dbReference type="InterPro" id="IPR017585">
    <property type="entry name" value="SAF_FlgA"/>
</dbReference>
<evidence type="ECO:0000313" key="3">
    <source>
        <dbReference type="EMBL" id="MBK8572659.1"/>
    </source>
</evidence>
<keyword evidence="1" id="KW-0574">Periplasm</keyword>
<keyword evidence="3" id="KW-0966">Cell projection</keyword>
<accession>A0A936K6A5</accession>
<name>A0A936K6A5_9BACT</name>
<dbReference type="NCBIfam" id="TIGR03170">
    <property type="entry name" value="flgA_cterm"/>
    <property type="match status" value="1"/>
</dbReference>
<keyword evidence="1" id="KW-1005">Bacterial flagellum biogenesis</keyword>
<gene>
    <name evidence="3" type="primary">flgA</name>
    <name evidence="3" type="ORF">IPN91_08430</name>
</gene>
<dbReference type="Pfam" id="PF13144">
    <property type="entry name" value="ChapFlgA"/>
    <property type="match status" value="1"/>
</dbReference>
<evidence type="ECO:0000259" key="2">
    <source>
        <dbReference type="Pfam" id="PF13144"/>
    </source>
</evidence>
<comment type="similarity">
    <text evidence="1">Belongs to the FlgA family.</text>
</comment>
<dbReference type="Proteomes" id="UP000709959">
    <property type="component" value="Unassembled WGS sequence"/>
</dbReference>
<comment type="subcellular location">
    <subcellularLocation>
        <location evidence="1">Periplasm</location>
    </subcellularLocation>
</comment>
<dbReference type="Gene3D" id="2.30.30.760">
    <property type="match status" value="1"/>
</dbReference>
<dbReference type="GO" id="GO:0044780">
    <property type="term" value="P:bacterial-type flagellum assembly"/>
    <property type="evidence" value="ECO:0007669"/>
    <property type="project" value="InterPro"/>
</dbReference>
<dbReference type="InterPro" id="IPR039246">
    <property type="entry name" value="Flagellar_FlgA"/>
</dbReference>
<comment type="function">
    <text evidence="1">Involved in the assembly process of the P-ring formation. It may associate with FlgF on the rod constituting a structure essential for the P-ring assembly or may act as a modulator protein for the P-ring assembly.</text>
</comment>
<evidence type="ECO:0000256" key="1">
    <source>
        <dbReference type="RuleBase" id="RU362063"/>
    </source>
</evidence>
<keyword evidence="3" id="KW-0282">Flagellum</keyword>
<dbReference type="AlphaFoldDB" id="A0A936K6A5"/>
<organism evidence="3 4">
    <name type="scientific">Candidatus Geothrix odensensis</name>
    <dbReference type="NCBI Taxonomy" id="2954440"/>
    <lineage>
        <taxon>Bacteria</taxon>
        <taxon>Pseudomonadati</taxon>
        <taxon>Acidobacteriota</taxon>
        <taxon>Holophagae</taxon>
        <taxon>Holophagales</taxon>
        <taxon>Holophagaceae</taxon>
        <taxon>Geothrix</taxon>
    </lineage>
</organism>
<keyword evidence="1" id="KW-0732">Signal</keyword>
<feature type="chain" id="PRO_5038170075" description="Flagella basal body P-ring formation protein FlgA" evidence="1">
    <location>
        <begin position="18"/>
        <end position="225"/>
    </location>
</feature>
<dbReference type="PANTHER" id="PTHR36307:SF1">
    <property type="entry name" value="FLAGELLA BASAL BODY P-RING FORMATION PROTEIN FLGA"/>
    <property type="match status" value="1"/>
</dbReference>
<sequence length="225" mass="24087">MRAAWLFLLPLALLAQAPPPPVERLADVALAFAKVEAAKLGGEHSFKVAQPPRVPATRPGTLSFEASHLSKREPVGHFFVVVAIKVDGDRVGMTRVDLHGSWVGSVLRAKGDLARQTELTADRVEPSPFEGVPPEGVLTEVPEGQRLMRSVPSGKILTRGDLEVIPLVQSGDKVRLTATHETLTISLDTTARSRAGLGDRVRLEAPGARRQVTAVVTGPGEARLQ</sequence>
<dbReference type="GO" id="GO:0042597">
    <property type="term" value="C:periplasmic space"/>
    <property type="evidence" value="ECO:0007669"/>
    <property type="project" value="UniProtKB-SubCell"/>
</dbReference>
<comment type="caution">
    <text evidence="3">The sequence shown here is derived from an EMBL/GenBank/DDBJ whole genome shotgun (WGS) entry which is preliminary data.</text>
</comment>
<dbReference type="EMBL" id="JADKCH010000007">
    <property type="protein sequence ID" value="MBK8572659.1"/>
    <property type="molecule type" value="Genomic_DNA"/>
</dbReference>